<evidence type="ECO:0000256" key="1">
    <source>
        <dbReference type="ARBA" id="ARBA00023043"/>
    </source>
</evidence>
<keyword evidence="3" id="KW-1185">Reference proteome</keyword>
<dbReference type="GO" id="GO:0005634">
    <property type="term" value="C:nucleus"/>
    <property type="evidence" value="ECO:0007669"/>
    <property type="project" value="TreeGrafter"/>
</dbReference>
<keyword evidence="1" id="KW-0040">ANK repeat</keyword>
<name>A0A835I851_9MAGN</name>
<protein>
    <submittedName>
        <fullName evidence="2">Uncharacterized protein</fullName>
    </submittedName>
</protein>
<dbReference type="GO" id="GO:0006357">
    <property type="term" value="P:regulation of transcription by RNA polymerase II"/>
    <property type="evidence" value="ECO:0007669"/>
    <property type="project" value="TreeGrafter"/>
</dbReference>
<dbReference type="SMART" id="SM00248">
    <property type="entry name" value="ANK"/>
    <property type="match status" value="2"/>
</dbReference>
<dbReference type="PANTHER" id="PTHR23335:SF29">
    <property type="entry name" value="CALMODULIN-BINDING TRANSCRIPTION ACTIVATOR 1"/>
    <property type="match status" value="1"/>
</dbReference>
<evidence type="ECO:0000313" key="3">
    <source>
        <dbReference type="Proteomes" id="UP000631114"/>
    </source>
</evidence>
<organism evidence="2 3">
    <name type="scientific">Coptis chinensis</name>
    <dbReference type="NCBI Taxonomy" id="261450"/>
    <lineage>
        <taxon>Eukaryota</taxon>
        <taxon>Viridiplantae</taxon>
        <taxon>Streptophyta</taxon>
        <taxon>Embryophyta</taxon>
        <taxon>Tracheophyta</taxon>
        <taxon>Spermatophyta</taxon>
        <taxon>Magnoliopsida</taxon>
        <taxon>Ranunculales</taxon>
        <taxon>Ranunculaceae</taxon>
        <taxon>Coptidoideae</taxon>
        <taxon>Coptis</taxon>
    </lineage>
</organism>
<evidence type="ECO:0000313" key="2">
    <source>
        <dbReference type="EMBL" id="KAF9611008.1"/>
    </source>
</evidence>
<comment type="caution">
    <text evidence="2">The sequence shown here is derived from an EMBL/GenBank/DDBJ whole genome shotgun (WGS) entry which is preliminary data.</text>
</comment>
<gene>
    <name evidence="2" type="ORF">IFM89_026314</name>
</gene>
<proteinExistence type="predicted"/>
<dbReference type="InterPro" id="IPR014756">
    <property type="entry name" value="Ig_E-set"/>
</dbReference>
<sequence length="281" mass="31204">MFLKSREDLAKYKWSCMFGEVEVPAEVLANNVIQCHAPHHKVGRIPFYVTCSNRVACSEVREFEFRLSRAQDFMMTDPNSVGTSDMLLNIRFQNLLSLGSVCHTGSVEIDGENSHRSGIIRLMMKEDDEGFLMVLLAMMGYITPTKRLAGVNINFRDVNGWTALHWAAFCGRERTIGLFVSLDVALGALTDPTPKFPSGRTPTYLAYMNGHKGIACYLAESSLTIHLSSHTMKDTKDDTPADIIEAEASQKVPDQNVSQLFDVGVPDAYLKDSLTAVRNAT</sequence>
<accession>A0A835I851</accession>
<dbReference type="Pfam" id="PF12796">
    <property type="entry name" value="Ank_2"/>
    <property type="match status" value="1"/>
</dbReference>
<dbReference type="Gene3D" id="2.60.40.10">
    <property type="entry name" value="Immunoglobulins"/>
    <property type="match status" value="1"/>
</dbReference>
<dbReference type="InterPro" id="IPR013783">
    <property type="entry name" value="Ig-like_fold"/>
</dbReference>
<dbReference type="InterPro" id="IPR002110">
    <property type="entry name" value="Ankyrin_rpt"/>
</dbReference>
<dbReference type="AlphaFoldDB" id="A0A835I851"/>
<dbReference type="SUPFAM" id="SSF81296">
    <property type="entry name" value="E set domains"/>
    <property type="match status" value="1"/>
</dbReference>
<dbReference type="Proteomes" id="UP000631114">
    <property type="component" value="Unassembled WGS sequence"/>
</dbReference>
<dbReference type="SUPFAM" id="SSF48403">
    <property type="entry name" value="Ankyrin repeat"/>
    <property type="match status" value="1"/>
</dbReference>
<dbReference type="EMBL" id="JADFTS010000004">
    <property type="protein sequence ID" value="KAF9611008.1"/>
    <property type="molecule type" value="Genomic_DNA"/>
</dbReference>
<dbReference type="InterPro" id="IPR036770">
    <property type="entry name" value="Ankyrin_rpt-contain_sf"/>
</dbReference>
<reference evidence="2 3" key="1">
    <citation type="submission" date="2020-10" db="EMBL/GenBank/DDBJ databases">
        <title>The Coptis chinensis genome and diversification of protoberbering-type alkaloids.</title>
        <authorList>
            <person name="Wang B."/>
            <person name="Shu S."/>
            <person name="Song C."/>
            <person name="Liu Y."/>
        </authorList>
    </citation>
    <scope>NUCLEOTIDE SEQUENCE [LARGE SCALE GENOMIC DNA]</scope>
    <source>
        <strain evidence="2">HL-2020</strain>
        <tissue evidence="2">Leaf</tissue>
    </source>
</reference>
<dbReference type="Gene3D" id="1.25.40.20">
    <property type="entry name" value="Ankyrin repeat-containing domain"/>
    <property type="match status" value="1"/>
</dbReference>
<dbReference type="GO" id="GO:0003712">
    <property type="term" value="F:transcription coregulator activity"/>
    <property type="evidence" value="ECO:0007669"/>
    <property type="project" value="TreeGrafter"/>
</dbReference>
<dbReference type="OrthoDB" id="407555at2759"/>
<dbReference type="PANTHER" id="PTHR23335">
    <property type="entry name" value="CALMODULIN-BINDING TRANSCRIPTION ACTIVATOR CAMTA"/>
    <property type="match status" value="1"/>
</dbReference>
<dbReference type="GO" id="GO:0003690">
    <property type="term" value="F:double-stranded DNA binding"/>
    <property type="evidence" value="ECO:0007669"/>
    <property type="project" value="TreeGrafter"/>
</dbReference>